<evidence type="ECO:0000313" key="4">
    <source>
        <dbReference type="EnsemblMetazoa" id="XP_030847203"/>
    </source>
</evidence>
<dbReference type="KEGG" id="spu:105443314"/>
<dbReference type="RefSeq" id="XP_030847201.1">
    <property type="nucleotide sequence ID" value="XM_030991341.1"/>
</dbReference>
<dbReference type="GeneID" id="115926552"/>
<organism evidence="4 5">
    <name type="scientific">Strongylocentrotus purpuratus</name>
    <name type="common">Purple sea urchin</name>
    <dbReference type="NCBI Taxonomy" id="7668"/>
    <lineage>
        <taxon>Eukaryota</taxon>
        <taxon>Metazoa</taxon>
        <taxon>Echinodermata</taxon>
        <taxon>Eleutherozoa</taxon>
        <taxon>Echinozoa</taxon>
        <taxon>Echinoidea</taxon>
        <taxon>Euechinoidea</taxon>
        <taxon>Echinacea</taxon>
        <taxon>Camarodonta</taxon>
        <taxon>Echinidea</taxon>
        <taxon>Strongylocentrotidae</taxon>
        <taxon>Strongylocentrotus</taxon>
    </lineage>
</organism>
<feature type="compositionally biased region" description="Low complexity" evidence="1">
    <location>
        <begin position="107"/>
        <end position="123"/>
    </location>
</feature>
<dbReference type="Proteomes" id="UP000007110">
    <property type="component" value="Unassembled WGS sequence"/>
</dbReference>
<proteinExistence type="predicted"/>
<evidence type="ECO:0000313" key="5">
    <source>
        <dbReference type="Proteomes" id="UP000007110"/>
    </source>
</evidence>
<reference evidence="5" key="1">
    <citation type="submission" date="2015-02" db="EMBL/GenBank/DDBJ databases">
        <title>Genome sequencing for Strongylocentrotus purpuratus.</title>
        <authorList>
            <person name="Murali S."/>
            <person name="Liu Y."/>
            <person name="Vee V."/>
            <person name="English A."/>
            <person name="Wang M."/>
            <person name="Skinner E."/>
            <person name="Han Y."/>
            <person name="Muzny D.M."/>
            <person name="Worley K.C."/>
            <person name="Gibbs R.A."/>
        </authorList>
    </citation>
    <scope>NUCLEOTIDE SEQUENCE</scope>
</reference>
<feature type="region of interest" description="Disordered" evidence="1">
    <location>
        <begin position="102"/>
        <end position="123"/>
    </location>
</feature>
<protein>
    <recommendedName>
        <fullName evidence="3">Syntaxin-5 N-terminal Sly1p-binding domain-containing protein</fullName>
    </recommendedName>
</protein>
<evidence type="ECO:0000256" key="1">
    <source>
        <dbReference type="SAM" id="MobiDB-lite"/>
    </source>
</evidence>
<dbReference type="EnsemblMetazoa" id="XM_030991341">
    <property type="protein sequence ID" value="XP_030847201"/>
    <property type="gene ID" value="LOC115926552"/>
</dbReference>
<reference evidence="4" key="2">
    <citation type="submission" date="2021-01" db="UniProtKB">
        <authorList>
            <consortium name="EnsemblMetazoa"/>
        </authorList>
    </citation>
    <scope>IDENTIFICATION</scope>
</reference>
<evidence type="ECO:0000256" key="2">
    <source>
        <dbReference type="SAM" id="SignalP"/>
    </source>
</evidence>
<dbReference type="GeneID" id="105443314"/>
<dbReference type="EnsemblMetazoa" id="XM_030991343">
    <property type="protein sequence ID" value="XP_030847203"/>
    <property type="gene ID" value="LOC105443314"/>
</dbReference>
<dbReference type="AlphaFoldDB" id="A0A7M7P7F2"/>
<feature type="domain" description="Syntaxin-5 N-terminal Sly1p-binding" evidence="3">
    <location>
        <begin position="28"/>
        <end position="39"/>
    </location>
</feature>
<dbReference type="Pfam" id="PF11416">
    <property type="entry name" value="Syntaxin-5_N"/>
    <property type="match status" value="1"/>
</dbReference>
<feature type="chain" id="PRO_5033597299" description="Syntaxin-5 N-terminal Sly1p-binding domain-containing protein" evidence="2">
    <location>
        <begin position="25"/>
        <end position="123"/>
    </location>
</feature>
<feature type="signal peptide" evidence="2">
    <location>
        <begin position="1"/>
        <end position="24"/>
    </location>
</feature>
<keyword evidence="5" id="KW-1185">Reference proteome</keyword>
<name>A0A7M7P7F2_STRPU</name>
<accession>A0A7M7P7F2</accession>
<dbReference type="RefSeq" id="XP_030847203.1">
    <property type="nucleotide sequence ID" value="XM_030991343.1"/>
</dbReference>
<dbReference type="InterPro" id="IPR021538">
    <property type="entry name" value="Syntaxin-5_N"/>
</dbReference>
<sequence length="123" mass="13639">MASMVKVLSVCLCLIVCVALEVKAQTTDRTSEFQALCDRYRTVMNDCEERLLEVVTADELALVNLVEQNKVCLEEEGETKFTDACEILEEVCIRVVSCPATARYRRSSSVSAESTSVESSETD</sequence>
<evidence type="ECO:0000259" key="3">
    <source>
        <dbReference type="Pfam" id="PF11416"/>
    </source>
</evidence>
<dbReference type="InParanoid" id="A0A7M7P7F2"/>
<keyword evidence="2" id="KW-0732">Signal</keyword>
<dbReference type="KEGG" id="spu:115926552"/>
<dbReference type="OrthoDB" id="10129207at2759"/>